<reference evidence="4" key="1">
    <citation type="journal article" date="2017" name="Front. Plant Sci.">
        <title>Climate Clever Clovers: New Paradigm to Reduce the Environmental Footprint of Ruminants by Breeding Low Methanogenic Forages Utilizing Haplotype Variation.</title>
        <authorList>
            <person name="Kaur P."/>
            <person name="Appels R."/>
            <person name="Bayer P.E."/>
            <person name="Keeble-Gagnere G."/>
            <person name="Wang J."/>
            <person name="Hirakawa H."/>
            <person name="Shirasawa K."/>
            <person name="Vercoe P."/>
            <person name="Stefanova K."/>
            <person name="Durmic Z."/>
            <person name="Nichols P."/>
            <person name="Revell C."/>
            <person name="Isobe S.N."/>
            <person name="Edwards D."/>
            <person name="Erskine W."/>
        </authorList>
    </citation>
    <scope>NUCLEOTIDE SEQUENCE [LARGE SCALE GENOMIC DNA]</scope>
    <source>
        <strain evidence="4">cv. Daliak</strain>
    </source>
</reference>
<evidence type="ECO:0000313" key="4">
    <source>
        <dbReference type="Proteomes" id="UP000242715"/>
    </source>
</evidence>
<protein>
    <submittedName>
        <fullName evidence="3">Uncharacterized protein</fullName>
    </submittedName>
</protein>
<dbReference type="EMBL" id="DF974018">
    <property type="protein sequence ID" value="GAU44144.1"/>
    <property type="molecule type" value="Genomic_DNA"/>
</dbReference>
<keyword evidence="1" id="KW-0175">Coiled coil</keyword>
<dbReference type="AlphaFoldDB" id="A0A2Z6NI60"/>
<organism evidence="3 4">
    <name type="scientific">Trifolium subterraneum</name>
    <name type="common">Subterranean clover</name>
    <dbReference type="NCBI Taxonomy" id="3900"/>
    <lineage>
        <taxon>Eukaryota</taxon>
        <taxon>Viridiplantae</taxon>
        <taxon>Streptophyta</taxon>
        <taxon>Embryophyta</taxon>
        <taxon>Tracheophyta</taxon>
        <taxon>Spermatophyta</taxon>
        <taxon>Magnoliopsida</taxon>
        <taxon>eudicotyledons</taxon>
        <taxon>Gunneridae</taxon>
        <taxon>Pentapetalae</taxon>
        <taxon>rosids</taxon>
        <taxon>fabids</taxon>
        <taxon>Fabales</taxon>
        <taxon>Fabaceae</taxon>
        <taxon>Papilionoideae</taxon>
        <taxon>50 kb inversion clade</taxon>
        <taxon>NPAAA clade</taxon>
        <taxon>Hologalegina</taxon>
        <taxon>IRL clade</taxon>
        <taxon>Trifolieae</taxon>
        <taxon>Trifolium</taxon>
    </lineage>
</organism>
<dbReference type="OrthoDB" id="10446634at2759"/>
<accession>A0A2Z6NI60</accession>
<evidence type="ECO:0000256" key="2">
    <source>
        <dbReference type="SAM" id="MobiDB-lite"/>
    </source>
</evidence>
<keyword evidence="4" id="KW-1185">Reference proteome</keyword>
<dbReference type="Proteomes" id="UP000242715">
    <property type="component" value="Unassembled WGS sequence"/>
</dbReference>
<evidence type="ECO:0000256" key="1">
    <source>
        <dbReference type="SAM" id="Coils"/>
    </source>
</evidence>
<evidence type="ECO:0000313" key="3">
    <source>
        <dbReference type="EMBL" id="GAU44144.1"/>
    </source>
</evidence>
<sequence>MENIREENRKSEIKALLQDMEATLEKKRKTVSFNPLPRFTLHKILSEVAPLFYSKSELRQIEKINQRYCKVMNGSTLEGDKKMAQLNDEDNLSYEEKRVKLKIKKKRDPTKHVSSDIVRTSN</sequence>
<gene>
    <name evidence="3" type="ORF">TSUD_188050</name>
</gene>
<proteinExistence type="predicted"/>
<feature type="coiled-coil region" evidence="1">
    <location>
        <begin position="3"/>
        <end position="30"/>
    </location>
</feature>
<feature type="region of interest" description="Disordered" evidence="2">
    <location>
        <begin position="103"/>
        <end position="122"/>
    </location>
</feature>
<name>A0A2Z6NI60_TRISU</name>